<dbReference type="Gene3D" id="3.80.30.30">
    <property type="match status" value="1"/>
</dbReference>
<sequence>MKIIKRKVKTLYTRSRIPGIEWSVNQYVGCQFACKYCYAKEIVRREEPWGTWVEVKVNAPDLARKRVKGTILMSSVSDPYQPIEAKLKLTRSVLRFMDKRNELMILTKSPLVVRDVSILKLFPKVEVGLTVNSFEGKEKKLFEPLTPIQRARINALKALHEEGIKNYAFISPIIPGITDVEAIIRETRDFVNWYFLEFLNLKKAGEEFRKNLEEEFPESYAVLTDYDKFTSYLRSIKDVLKRLNVRVEGIETHK</sequence>
<feature type="domain" description="Radical SAM core" evidence="4">
    <location>
        <begin position="27"/>
        <end position="181"/>
    </location>
</feature>
<dbReference type="GO" id="GO:0051536">
    <property type="term" value="F:iron-sulfur cluster binding"/>
    <property type="evidence" value="ECO:0007669"/>
    <property type="project" value="UniProtKB-KW"/>
</dbReference>
<dbReference type="EMBL" id="CP010835">
    <property type="protein sequence ID" value="AMM55041.1"/>
    <property type="molecule type" value="Genomic_DNA"/>
</dbReference>
<dbReference type="GO" id="GO:0003824">
    <property type="term" value="F:catalytic activity"/>
    <property type="evidence" value="ECO:0007669"/>
    <property type="project" value="InterPro"/>
</dbReference>
<dbReference type="PATRIC" id="fig|1609559.3.peg.2167"/>
<evidence type="ECO:0000259" key="4">
    <source>
        <dbReference type="Pfam" id="PF04055"/>
    </source>
</evidence>
<dbReference type="Pfam" id="PF04055">
    <property type="entry name" value="Radical_SAM"/>
    <property type="match status" value="1"/>
</dbReference>
<dbReference type="STRING" id="1609559.TQ32_10515"/>
<dbReference type="InterPro" id="IPR040086">
    <property type="entry name" value="MJ0683-like"/>
</dbReference>
<dbReference type="PANTHER" id="PTHR43432:SF6">
    <property type="entry name" value="RADICAL SAM CORE DOMAIN-CONTAINING PROTEIN"/>
    <property type="match status" value="1"/>
</dbReference>
<accession>A0A127BCI1</accession>
<dbReference type="InterPro" id="IPR007197">
    <property type="entry name" value="rSAM"/>
</dbReference>
<reference evidence="6" key="1">
    <citation type="submission" date="2015-02" db="EMBL/GenBank/DDBJ databases">
        <title>Pyrococcus kukulkanii sp. nov., a novel hyperthermophilic archaeon isolated from a deep-sea hydrothermal vent at the Guaymas Basin.</title>
        <authorList>
            <person name="Oger P.M."/>
            <person name="Callac N."/>
            <person name="Jebbar M."/>
            <person name="Godfroy A."/>
        </authorList>
    </citation>
    <scope>NUCLEOTIDE SEQUENCE [LARGE SCALE GENOMIC DNA]</scope>
    <source>
        <strain evidence="6">NCB100</strain>
    </source>
</reference>
<dbReference type="PANTHER" id="PTHR43432">
    <property type="entry name" value="SLR0285 PROTEIN"/>
    <property type="match status" value="1"/>
</dbReference>
<name>A0A127BCI1_9EURY</name>
<reference evidence="5 6" key="2">
    <citation type="journal article" date="2016" name="Int. J. Syst. Evol. Microbiol.">
        <title>Pyrococcus kukulkanii sp. nov., a hyperthermophilic, piezophilic archaeon isolated from a deep-sea hydrothermal vent.</title>
        <authorList>
            <person name="Callac N."/>
            <person name="Oger P."/>
            <person name="Lesongeur F."/>
            <person name="Rattray J.E."/>
            <person name="Vannier P."/>
            <person name="Michoud G."/>
            <person name="Beauverger M."/>
            <person name="Gayet N."/>
            <person name="Rouxel O."/>
            <person name="Jebbar M."/>
            <person name="Godfroy A."/>
        </authorList>
    </citation>
    <scope>NUCLEOTIDE SEQUENCE [LARGE SCALE GENOMIC DNA]</scope>
    <source>
        <strain evidence="5 6">NCB100</strain>
    </source>
</reference>
<dbReference type="GO" id="GO:0046872">
    <property type="term" value="F:metal ion binding"/>
    <property type="evidence" value="ECO:0007669"/>
    <property type="project" value="UniProtKB-KW"/>
</dbReference>
<dbReference type="AlphaFoldDB" id="A0A127BCI1"/>
<dbReference type="OrthoDB" id="15538at2157"/>
<dbReference type="KEGG" id="pyc:TQ32_10515"/>
<protein>
    <recommendedName>
        <fullName evidence="4">Radical SAM core domain-containing protein</fullName>
    </recommendedName>
</protein>
<keyword evidence="1" id="KW-0479">Metal-binding</keyword>
<dbReference type="SFLD" id="SFLDS00029">
    <property type="entry name" value="Radical_SAM"/>
    <property type="match status" value="1"/>
</dbReference>
<dbReference type="InterPro" id="IPR058240">
    <property type="entry name" value="rSAM_sf"/>
</dbReference>
<evidence type="ECO:0000256" key="1">
    <source>
        <dbReference type="ARBA" id="ARBA00022723"/>
    </source>
</evidence>
<keyword evidence="3" id="KW-0411">Iron-sulfur</keyword>
<dbReference type="GeneID" id="28492279"/>
<dbReference type="SUPFAM" id="SSF102114">
    <property type="entry name" value="Radical SAM enzymes"/>
    <property type="match status" value="1"/>
</dbReference>
<dbReference type="Proteomes" id="UP000070587">
    <property type="component" value="Chromosome"/>
</dbReference>
<evidence type="ECO:0000313" key="5">
    <source>
        <dbReference type="EMBL" id="AMM55041.1"/>
    </source>
</evidence>
<dbReference type="RefSeq" id="WP_068324832.1">
    <property type="nucleotide sequence ID" value="NZ_CP010835.1"/>
</dbReference>
<evidence type="ECO:0000256" key="2">
    <source>
        <dbReference type="ARBA" id="ARBA00023004"/>
    </source>
</evidence>
<evidence type="ECO:0000313" key="6">
    <source>
        <dbReference type="Proteomes" id="UP000070587"/>
    </source>
</evidence>
<dbReference type="CDD" id="cd01335">
    <property type="entry name" value="Radical_SAM"/>
    <property type="match status" value="1"/>
</dbReference>
<gene>
    <name evidence="5" type="ORF">TQ32_10515</name>
</gene>
<proteinExistence type="predicted"/>
<dbReference type="SFLD" id="SFLDG01084">
    <property type="entry name" value="Uncharacterised_Radical_SAM_Su"/>
    <property type="match status" value="1"/>
</dbReference>
<keyword evidence="2" id="KW-0408">Iron</keyword>
<organism evidence="5 6">
    <name type="scientific">Pyrococcus kukulkanii</name>
    <dbReference type="NCBI Taxonomy" id="1609559"/>
    <lineage>
        <taxon>Archaea</taxon>
        <taxon>Methanobacteriati</taxon>
        <taxon>Methanobacteriota</taxon>
        <taxon>Thermococci</taxon>
        <taxon>Thermococcales</taxon>
        <taxon>Thermococcaceae</taxon>
        <taxon>Pyrococcus</taxon>
    </lineage>
</organism>
<evidence type="ECO:0000256" key="3">
    <source>
        <dbReference type="ARBA" id="ARBA00023014"/>
    </source>
</evidence>